<evidence type="ECO:0000313" key="4">
    <source>
        <dbReference type="EMBL" id="CAA0115980.1"/>
    </source>
</evidence>
<keyword evidence="1" id="KW-0472">Membrane</keyword>
<dbReference type="SUPFAM" id="SSF55874">
    <property type="entry name" value="ATPase domain of HSP90 chaperone/DNA topoisomerase II/histidine kinase"/>
    <property type="match status" value="1"/>
</dbReference>
<keyword evidence="6" id="KW-1185">Reference proteome</keyword>
<proteinExistence type="predicted"/>
<sequence>MRDDTDETRFLLPNLCDYQALFVLITVCQFIVILDVLFQDGVHFDWTYFGLATLYVQWQAICSAALLCVLRTRLSVLPRRVAVTSAYLLLVAMALVMGLIVEWLEQPGWWFDSATMNWDFILRNFLLSTIIIGIGLRYLYVHQQLLNQQQAELRATLMALQARIRPHFLFNSLNSIASLICFAPDRAERMVEDLAALMRASLRDNVVETTIREEWILSQRYLAIEQIRIEERLQYTCDFEQLDVELPIPSLCLQPILENAIYYGIQPNPEPGMISIKGTSDNGLVEIVIDNTQIPDREAQQRSNRQSNRMAMANIRHRIERLYGESATLEMTDMGDMYRVRLCYRVEQSRR</sequence>
<dbReference type="InterPro" id="IPR050640">
    <property type="entry name" value="Bact_2-comp_sensor_kinase"/>
</dbReference>
<evidence type="ECO:0000256" key="1">
    <source>
        <dbReference type="SAM" id="Phobius"/>
    </source>
</evidence>
<dbReference type="Proteomes" id="UP000441399">
    <property type="component" value="Unassembled WGS sequence"/>
</dbReference>
<dbReference type="EMBL" id="CACSII010000001">
    <property type="protein sequence ID" value="CAA0083976.1"/>
    <property type="molecule type" value="Genomic_DNA"/>
</dbReference>
<dbReference type="PANTHER" id="PTHR34220:SF7">
    <property type="entry name" value="SENSOR HISTIDINE KINASE YPDA"/>
    <property type="match status" value="1"/>
</dbReference>
<keyword evidence="4" id="KW-0418">Kinase</keyword>
<feature type="transmembrane region" description="Helical" evidence="1">
    <location>
        <begin position="12"/>
        <end position="34"/>
    </location>
</feature>
<dbReference type="OrthoDB" id="2514702at2"/>
<gene>
    <name evidence="4" type="primary">ypdA</name>
    <name evidence="3" type="ORF">DPBNPPHM_00659</name>
    <name evidence="4" type="ORF">OPDIPICF_01798</name>
</gene>
<evidence type="ECO:0000313" key="3">
    <source>
        <dbReference type="EMBL" id="CAA0083976.1"/>
    </source>
</evidence>
<keyword evidence="1" id="KW-0812">Transmembrane</keyword>
<dbReference type="Gene3D" id="3.30.565.10">
    <property type="entry name" value="Histidine kinase-like ATPase, C-terminal domain"/>
    <property type="match status" value="1"/>
</dbReference>
<accession>A0A5S9QF56</accession>
<dbReference type="EMBL" id="CACSIO010000023">
    <property type="protein sequence ID" value="CAA0115980.1"/>
    <property type="molecule type" value="Genomic_DNA"/>
</dbReference>
<evidence type="ECO:0000313" key="6">
    <source>
        <dbReference type="Proteomes" id="UP000441399"/>
    </source>
</evidence>
<dbReference type="InterPro" id="IPR010559">
    <property type="entry name" value="Sig_transdc_His_kin_internal"/>
</dbReference>
<feature type="transmembrane region" description="Helical" evidence="1">
    <location>
        <begin position="81"/>
        <end position="101"/>
    </location>
</feature>
<dbReference type="Pfam" id="PF06580">
    <property type="entry name" value="His_kinase"/>
    <property type="match status" value="1"/>
</dbReference>
<keyword evidence="4" id="KW-0808">Transferase</keyword>
<dbReference type="GO" id="GO:0016020">
    <property type="term" value="C:membrane"/>
    <property type="evidence" value="ECO:0007669"/>
    <property type="project" value="InterPro"/>
</dbReference>
<dbReference type="EC" id="2.7.13.3" evidence="4"/>
<dbReference type="AlphaFoldDB" id="A0A5S9QF56"/>
<feature type="transmembrane region" description="Helical" evidence="1">
    <location>
        <begin position="46"/>
        <end position="69"/>
    </location>
</feature>
<reference evidence="5 6" key="1">
    <citation type="submission" date="2019-11" db="EMBL/GenBank/DDBJ databases">
        <authorList>
            <person name="Holert J."/>
        </authorList>
    </citation>
    <scope>NUCLEOTIDE SEQUENCE [LARGE SCALE GENOMIC DNA]</scope>
    <source>
        <strain evidence="3">BC5_2</strain>
        <strain evidence="4">SB11_3</strain>
    </source>
</reference>
<dbReference type="Proteomes" id="UP000434580">
    <property type="component" value="Unassembled WGS sequence"/>
</dbReference>
<dbReference type="InterPro" id="IPR036890">
    <property type="entry name" value="HATPase_C_sf"/>
</dbReference>
<feature type="domain" description="Signal transduction histidine kinase internal region" evidence="2">
    <location>
        <begin position="156"/>
        <end position="233"/>
    </location>
</feature>
<keyword evidence="1" id="KW-1133">Transmembrane helix</keyword>
<dbReference type="GO" id="GO:0000155">
    <property type="term" value="F:phosphorelay sensor kinase activity"/>
    <property type="evidence" value="ECO:0007669"/>
    <property type="project" value="InterPro"/>
</dbReference>
<organism evidence="4 6">
    <name type="scientific">BD1-7 clade bacterium</name>
    <dbReference type="NCBI Taxonomy" id="2029982"/>
    <lineage>
        <taxon>Bacteria</taxon>
        <taxon>Pseudomonadati</taxon>
        <taxon>Pseudomonadota</taxon>
        <taxon>Gammaproteobacteria</taxon>
        <taxon>Cellvibrionales</taxon>
        <taxon>Spongiibacteraceae</taxon>
        <taxon>BD1-7 clade</taxon>
    </lineage>
</organism>
<evidence type="ECO:0000259" key="2">
    <source>
        <dbReference type="Pfam" id="PF06580"/>
    </source>
</evidence>
<dbReference type="PANTHER" id="PTHR34220">
    <property type="entry name" value="SENSOR HISTIDINE KINASE YPDA"/>
    <property type="match status" value="1"/>
</dbReference>
<name>A0A5S9QF56_9GAMM</name>
<evidence type="ECO:0000313" key="5">
    <source>
        <dbReference type="Proteomes" id="UP000434580"/>
    </source>
</evidence>
<protein>
    <submittedName>
        <fullName evidence="4">Sensor histidine kinase YpdA</fullName>
        <ecNumber evidence="4">2.7.13.3</ecNumber>
    </submittedName>
</protein>
<feature type="transmembrane region" description="Helical" evidence="1">
    <location>
        <begin position="121"/>
        <end position="140"/>
    </location>
</feature>